<evidence type="ECO:0000256" key="3">
    <source>
        <dbReference type="ARBA" id="ARBA00022801"/>
    </source>
</evidence>
<sequence length="418" mass="47563">MRVKPDGEFKNASFKIIADTIDDFSEQETQGSFESVGTDDILIKALGNAKHSGRIRGQSKFVKQSQYFNLVQSLRENAEISDMKRAYMDCVLTDTVHGIPLGEENVQVTITVPKLQRALLTIPTNEVTCIEEAVGGIVAWPKSVVVVQTSLSQASQGPSHAPHREAEGSKRTKKIAGKKKIQSQPEVQQQSVQQELHSFDFSQIPFELRPLAYYEQSSIGDGTQIACPLQQFVIGDDMPIYIGFEDVYHFITFKEISVNSIMVYIRYLADCCARVDREAYVRERADNILRILRNAPKGKLFLMPYNSGQHWILAVIDLWDDSVLYFNPLGNEPGDDFKYLITMALNNWKLLMGRGIRERRNYETLIDTVRCPIQKGYVECSYFVLAFMREITLTVDELALLQTKEFYTDPDMSLVRQK</sequence>
<dbReference type="AlphaFoldDB" id="A0AA88D8T4"/>
<protein>
    <recommendedName>
        <fullName evidence="9">Ubiquitin-like protease family profile domain-containing protein</fullName>
    </recommendedName>
</protein>
<dbReference type="GO" id="GO:0006508">
    <property type="term" value="P:proteolysis"/>
    <property type="evidence" value="ECO:0007669"/>
    <property type="project" value="UniProtKB-KW"/>
</dbReference>
<comment type="caution">
    <text evidence="7">The sequence shown here is derived from an EMBL/GenBank/DDBJ whole genome shotgun (WGS) entry which is preliminary data.</text>
</comment>
<comment type="similarity">
    <text evidence="1">Belongs to the peptidase C48 family.</text>
</comment>
<dbReference type="PANTHER" id="PTHR33018">
    <property type="entry name" value="OS10G0338966 PROTEIN-RELATED"/>
    <property type="match status" value="1"/>
</dbReference>
<feature type="domain" description="Ubiquitin-like protease family profile" evidence="5">
    <location>
        <begin position="301"/>
        <end position="397"/>
    </location>
</feature>
<dbReference type="Gene3D" id="3.40.395.10">
    <property type="entry name" value="Adenoviral Proteinase, Chain A"/>
    <property type="match status" value="1"/>
</dbReference>
<organism evidence="7 8">
    <name type="scientific">Ficus carica</name>
    <name type="common">Common fig</name>
    <dbReference type="NCBI Taxonomy" id="3494"/>
    <lineage>
        <taxon>Eukaryota</taxon>
        <taxon>Viridiplantae</taxon>
        <taxon>Streptophyta</taxon>
        <taxon>Embryophyta</taxon>
        <taxon>Tracheophyta</taxon>
        <taxon>Spermatophyta</taxon>
        <taxon>Magnoliopsida</taxon>
        <taxon>eudicotyledons</taxon>
        <taxon>Gunneridae</taxon>
        <taxon>Pentapetalae</taxon>
        <taxon>rosids</taxon>
        <taxon>fabids</taxon>
        <taxon>Rosales</taxon>
        <taxon>Moraceae</taxon>
        <taxon>Ficeae</taxon>
        <taxon>Ficus</taxon>
    </lineage>
</organism>
<evidence type="ECO:0000256" key="4">
    <source>
        <dbReference type="SAM" id="MobiDB-lite"/>
    </source>
</evidence>
<evidence type="ECO:0000313" key="7">
    <source>
        <dbReference type="EMBL" id="GMN46092.1"/>
    </source>
</evidence>
<gene>
    <name evidence="7" type="ORF">TIFTF001_015277</name>
</gene>
<dbReference type="InterPro" id="IPR003653">
    <property type="entry name" value="Peptidase_C48_C"/>
</dbReference>
<evidence type="ECO:0000313" key="8">
    <source>
        <dbReference type="Proteomes" id="UP001187192"/>
    </source>
</evidence>
<dbReference type="Pfam" id="PF26133">
    <property type="entry name" value="DUF8039"/>
    <property type="match status" value="1"/>
</dbReference>
<evidence type="ECO:0008006" key="9">
    <source>
        <dbReference type="Google" id="ProtNLM"/>
    </source>
</evidence>
<keyword evidence="8" id="KW-1185">Reference proteome</keyword>
<dbReference type="PANTHER" id="PTHR33018:SF31">
    <property type="entry name" value="TRANSPOSASE, PTTA_EN_SPM, PLANT"/>
    <property type="match status" value="1"/>
</dbReference>
<reference evidence="7" key="1">
    <citation type="submission" date="2023-07" db="EMBL/GenBank/DDBJ databases">
        <title>draft genome sequence of fig (Ficus carica).</title>
        <authorList>
            <person name="Takahashi T."/>
            <person name="Nishimura K."/>
        </authorList>
    </citation>
    <scope>NUCLEOTIDE SEQUENCE</scope>
</reference>
<evidence type="ECO:0000256" key="2">
    <source>
        <dbReference type="ARBA" id="ARBA00022670"/>
    </source>
</evidence>
<dbReference type="Pfam" id="PF02902">
    <property type="entry name" value="Peptidase_C48"/>
    <property type="match status" value="1"/>
</dbReference>
<dbReference type="GO" id="GO:0008234">
    <property type="term" value="F:cysteine-type peptidase activity"/>
    <property type="evidence" value="ECO:0007669"/>
    <property type="project" value="InterPro"/>
</dbReference>
<keyword evidence="2" id="KW-0645">Protease</keyword>
<dbReference type="Proteomes" id="UP001187192">
    <property type="component" value="Unassembled WGS sequence"/>
</dbReference>
<feature type="region of interest" description="Disordered" evidence="4">
    <location>
        <begin position="151"/>
        <end position="172"/>
    </location>
</feature>
<accession>A0AA88D8T4</accession>
<proteinExistence type="inferred from homology"/>
<feature type="domain" description="DUF8039" evidence="6">
    <location>
        <begin position="93"/>
        <end position="147"/>
    </location>
</feature>
<evidence type="ECO:0000256" key="1">
    <source>
        <dbReference type="ARBA" id="ARBA00005234"/>
    </source>
</evidence>
<name>A0AA88D8T4_FICCA</name>
<evidence type="ECO:0000259" key="5">
    <source>
        <dbReference type="Pfam" id="PF02902"/>
    </source>
</evidence>
<evidence type="ECO:0000259" key="6">
    <source>
        <dbReference type="Pfam" id="PF26133"/>
    </source>
</evidence>
<dbReference type="EMBL" id="BTGU01000022">
    <property type="protein sequence ID" value="GMN46092.1"/>
    <property type="molecule type" value="Genomic_DNA"/>
</dbReference>
<dbReference type="SUPFAM" id="SSF54001">
    <property type="entry name" value="Cysteine proteinases"/>
    <property type="match status" value="1"/>
</dbReference>
<keyword evidence="3" id="KW-0378">Hydrolase</keyword>
<dbReference type="InterPro" id="IPR038765">
    <property type="entry name" value="Papain-like_cys_pep_sf"/>
</dbReference>
<dbReference type="InterPro" id="IPR058352">
    <property type="entry name" value="DUF8039"/>
</dbReference>